<evidence type="ECO:0000313" key="2">
    <source>
        <dbReference type="Proteomes" id="UP000035682"/>
    </source>
</evidence>
<protein>
    <submittedName>
        <fullName evidence="1 3">Uncharacterized protein</fullName>
    </submittedName>
</protein>
<dbReference type="Proteomes" id="UP000035682">
    <property type="component" value="Unplaced"/>
</dbReference>
<evidence type="ECO:0000313" key="1">
    <source>
        <dbReference type="EMBL" id="CEF64450.1"/>
    </source>
</evidence>
<organism evidence="1">
    <name type="scientific">Strongyloides ratti</name>
    <name type="common">Parasitic roundworm</name>
    <dbReference type="NCBI Taxonomy" id="34506"/>
    <lineage>
        <taxon>Eukaryota</taxon>
        <taxon>Metazoa</taxon>
        <taxon>Ecdysozoa</taxon>
        <taxon>Nematoda</taxon>
        <taxon>Chromadorea</taxon>
        <taxon>Rhabditida</taxon>
        <taxon>Tylenchina</taxon>
        <taxon>Panagrolaimomorpha</taxon>
        <taxon>Strongyloidoidea</taxon>
        <taxon>Strongyloididae</taxon>
        <taxon>Strongyloides</taxon>
    </lineage>
</organism>
<dbReference type="AlphaFoldDB" id="A0A090LA96"/>
<keyword evidence="2" id="KW-1185">Reference proteome</keyword>
<dbReference type="WBParaSite" id="SRAE_1000270400.1">
    <property type="protein sequence ID" value="SRAE_1000270400.1"/>
    <property type="gene ID" value="WBGene00259320"/>
</dbReference>
<dbReference type="OMA" id="NWYYPNY"/>
<dbReference type="CTD" id="36376815"/>
<sequence>MCAAFMKFASKWNPLPETLLSWTKDNCDKIQPRPKDMTCLEIEKFVADCNFGANLESSNGDSVLPTSNKDLREEYYQRVYGANRPNILNRYMYQDLTTVRDYGQYGNWYYPNYYPNTYLSGFDGGLSSARRLQNEIAWTRGAHHPYSRADNIVNIYLQQTPLPTILHDLPFAVRAAYMTPRVPEPDTTPAVTTTVDPFSGIDTIDEDEFKKPISKIRRQKRELKYLLRYFS</sequence>
<dbReference type="RefSeq" id="XP_024503651.1">
    <property type="nucleotide sequence ID" value="XM_024649812.1"/>
</dbReference>
<name>A0A090LA96_STRRB</name>
<reference evidence="3" key="2">
    <citation type="submission" date="2020-12" db="UniProtKB">
        <authorList>
            <consortium name="WormBaseParasite"/>
        </authorList>
    </citation>
    <scope>IDENTIFICATION</scope>
</reference>
<dbReference type="GeneID" id="36376815"/>
<gene>
    <name evidence="1 3 4" type="ORF">SRAE_1000270400</name>
</gene>
<evidence type="ECO:0000313" key="3">
    <source>
        <dbReference type="WBParaSite" id="SRAE_1000270400.1"/>
    </source>
</evidence>
<dbReference type="eggNOG" id="ENOG502RT5W">
    <property type="taxonomic scope" value="Eukaryota"/>
</dbReference>
<proteinExistence type="predicted"/>
<accession>A0A090LA96</accession>
<dbReference type="EMBL" id="LN609528">
    <property type="protein sequence ID" value="CEF64450.1"/>
    <property type="molecule type" value="Genomic_DNA"/>
</dbReference>
<reference evidence="1 2" key="1">
    <citation type="submission" date="2014-09" db="EMBL/GenBank/DDBJ databases">
        <authorList>
            <person name="Martin A.A."/>
        </authorList>
    </citation>
    <scope>NUCLEOTIDE SEQUENCE</scope>
    <source>
        <strain evidence="2">ED321</strain>
        <strain evidence="1">ED321 Heterogonic</strain>
    </source>
</reference>
<dbReference type="OrthoDB" id="5828367at2759"/>
<dbReference type="WormBase" id="SRAE_1000270400">
    <property type="protein sequence ID" value="SRP05822"/>
    <property type="gene ID" value="WBGene00259320"/>
</dbReference>
<evidence type="ECO:0000313" key="4">
    <source>
        <dbReference type="WormBase" id="SRAE_1000270400"/>
    </source>
</evidence>